<comment type="catalytic activity">
    <reaction evidence="2">
        <text>N(6)-D-ribulosyl-L-lysyl-[protein] + ATP = N(6)-(3-O-phospho-D-ribulosyl)-L-lysyl-[protein] + ADP + H(+)</text>
        <dbReference type="Rhea" id="RHEA:48432"/>
        <dbReference type="Rhea" id="RHEA-COMP:12103"/>
        <dbReference type="Rhea" id="RHEA-COMP:12104"/>
        <dbReference type="ChEBI" id="CHEBI:15378"/>
        <dbReference type="ChEBI" id="CHEBI:30616"/>
        <dbReference type="ChEBI" id="CHEBI:90418"/>
        <dbReference type="ChEBI" id="CHEBI:90420"/>
        <dbReference type="ChEBI" id="CHEBI:456216"/>
        <dbReference type="EC" id="2.7.1.172"/>
    </reaction>
    <physiologicalReaction direction="left-to-right" evidence="2">
        <dbReference type="Rhea" id="RHEA:48433"/>
    </physiologicalReaction>
</comment>
<evidence type="ECO:0000313" key="4">
    <source>
        <dbReference type="Proteomes" id="UP000053789"/>
    </source>
</evidence>
<reference evidence="3" key="1">
    <citation type="submission" date="2015-01" db="EMBL/GenBank/DDBJ databases">
        <title>The Genome Sequence of Cladophialophora bantiana CBS 173.52.</title>
        <authorList>
            <consortium name="The Broad Institute Genomics Platform"/>
            <person name="Cuomo C."/>
            <person name="de Hoog S."/>
            <person name="Gorbushina A."/>
            <person name="Stielow B."/>
            <person name="Teixiera M."/>
            <person name="Abouelleil A."/>
            <person name="Chapman S.B."/>
            <person name="Priest M."/>
            <person name="Young S.K."/>
            <person name="Wortman J."/>
            <person name="Nusbaum C."/>
            <person name="Birren B."/>
        </authorList>
    </citation>
    <scope>NUCLEOTIDE SEQUENCE [LARGE SCALE GENOMIC DNA]</scope>
    <source>
        <strain evidence="3">CBS 173.52</strain>
    </source>
</reference>
<dbReference type="InterPro" id="IPR011009">
    <property type="entry name" value="Kinase-like_dom_sf"/>
</dbReference>
<dbReference type="EC" id="2.7.1.172" evidence="1"/>
<dbReference type="GeneID" id="27698911"/>
<dbReference type="PANTHER" id="PTHR12149:SF8">
    <property type="entry name" value="PROTEIN-RIBULOSAMINE 3-KINASE"/>
    <property type="match status" value="1"/>
</dbReference>
<protein>
    <recommendedName>
        <fullName evidence="1">protein-ribulosamine 3-kinase</fullName>
        <ecNumber evidence="1">2.7.1.172</ecNumber>
    </recommendedName>
</protein>
<evidence type="ECO:0000256" key="1">
    <source>
        <dbReference type="ARBA" id="ARBA00011961"/>
    </source>
</evidence>
<dbReference type="OrthoDB" id="5772781at2759"/>
<organism evidence="3 4">
    <name type="scientific">Cladophialophora bantiana (strain ATCC 10958 / CBS 173.52 / CDC B-1940 / NIH 8579)</name>
    <name type="common">Xylohypha bantiana</name>
    <dbReference type="NCBI Taxonomy" id="1442370"/>
    <lineage>
        <taxon>Eukaryota</taxon>
        <taxon>Fungi</taxon>
        <taxon>Dikarya</taxon>
        <taxon>Ascomycota</taxon>
        <taxon>Pezizomycotina</taxon>
        <taxon>Eurotiomycetes</taxon>
        <taxon>Chaetothyriomycetidae</taxon>
        <taxon>Chaetothyriales</taxon>
        <taxon>Herpotrichiellaceae</taxon>
        <taxon>Cladophialophora</taxon>
    </lineage>
</organism>
<dbReference type="EMBL" id="KN846987">
    <property type="protein sequence ID" value="KIW93378.1"/>
    <property type="molecule type" value="Genomic_DNA"/>
</dbReference>
<dbReference type="AlphaFoldDB" id="A0A0D2HJ96"/>
<keyword evidence="4" id="KW-1185">Reference proteome</keyword>
<dbReference type="Pfam" id="PF03881">
    <property type="entry name" value="Fructosamin_kin"/>
    <property type="match status" value="1"/>
</dbReference>
<dbReference type="Proteomes" id="UP000053789">
    <property type="component" value="Unassembled WGS sequence"/>
</dbReference>
<gene>
    <name evidence="3" type="ORF">Z519_05983</name>
</gene>
<evidence type="ECO:0000313" key="3">
    <source>
        <dbReference type="EMBL" id="KIW93378.1"/>
    </source>
</evidence>
<evidence type="ECO:0000256" key="2">
    <source>
        <dbReference type="ARBA" id="ARBA00048655"/>
    </source>
</evidence>
<dbReference type="InterPro" id="IPR016477">
    <property type="entry name" value="Fructo-/Ketosamine-3-kinase"/>
</dbReference>
<dbReference type="Gene3D" id="3.90.1200.10">
    <property type="match status" value="1"/>
</dbReference>
<accession>A0A0D2HJ96</accession>
<dbReference type="VEuPathDB" id="FungiDB:Z519_05983"/>
<name>A0A0D2HJ96_CLAB1</name>
<dbReference type="HOGENOM" id="CLU_036517_1_1_1"/>
<sequence>MDFIDLGPDMAEPEDFCRLIAQLHQNSTSPMAKFGFFQTTYHGPNPQNTTWKGSWCTYFTRLLTQFYRREINQNGPQAEYETAYQKLVSDVVPQLLEPLQSDSRIKKPCLIHGDLWEENTSLNLNTGLPVVFDPSAMYAHHEMELGMWRVDVVRFGKPYYDQYLSHMPPSEPAEQFDDRNRLYSIKFKIAHCLGWSDYAPSHRQC</sequence>
<dbReference type="RefSeq" id="XP_016620047.1">
    <property type="nucleotide sequence ID" value="XM_016763723.1"/>
</dbReference>
<proteinExistence type="predicted"/>
<dbReference type="GO" id="GO:0102193">
    <property type="term" value="F:protein-ribulosamine 3-kinase activity"/>
    <property type="evidence" value="ECO:0007669"/>
    <property type="project" value="UniProtKB-EC"/>
</dbReference>
<dbReference type="PANTHER" id="PTHR12149">
    <property type="entry name" value="FRUCTOSAMINE 3 KINASE-RELATED PROTEIN"/>
    <property type="match status" value="1"/>
</dbReference>
<dbReference type="SUPFAM" id="SSF56112">
    <property type="entry name" value="Protein kinase-like (PK-like)"/>
    <property type="match status" value="1"/>
</dbReference>